<dbReference type="InterPro" id="IPR027417">
    <property type="entry name" value="P-loop_NTPase"/>
</dbReference>
<evidence type="ECO:0000313" key="6">
    <source>
        <dbReference type="EMBL" id="CAI8051813.1"/>
    </source>
</evidence>
<dbReference type="EMBL" id="CASHTH010003966">
    <property type="protein sequence ID" value="CAI8051813.1"/>
    <property type="molecule type" value="Genomic_DNA"/>
</dbReference>
<comment type="caution">
    <text evidence="6">The sequence shown here is derived from an EMBL/GenBank/DDBJ whole genome shotgun (WGS) entry which is preliminary data.</text>
</comment>
<dbReference type="GO" id="GO:0003676">
    <property type="term" value="F:nucleic acid binding"/>
    <property type="evidence" value="ECO:0007669"/>
    <property type="project" value="InterPro"/>
</dbReference>
<dbReference type="Proteomes" id="UP001174909">
    <property type="component" value="Unassembled WGS sequence"/>
</dbReference>
<evidence type="ECO:0000256" key="1">
    <source>
        <dbReference type="ARBA" id="ARBA00022741"/>
    </source>
</evidence>
<sequence>MNTPCISLRKLRFLVLDEADSLLRSSFSADLGNIFLTLPIKRQTILFSATVTDTLKKLFENSSKDVFTWKISME</sequence>
<keyword evidence="1" id="KW-0547">Nucleotide-binding</keyword>
<dbReference type="Gene3D" id="3.40.50.300">
    <property type="entry name" value="P-loop containing nucleotide triphosphate hydrolases"/>
    <property type="match status" value="1"/>
</dbReference>
<organism evidence="6 7">
    <name type="scientific">Geodia barretti</name>
    <name type="common">Barrett's horny sponge</name>
    <dbReference type="NCBI Taxonomy" id="519541"/>
    <lineage>
        <taxon>Eukaryota</taxon>
        <taxon>Metazoa</taxon>
        <taxon>Porifera</taxon>
        <taxon>Demospongiae</taxon>
        <taxon>Heteroscleromorpha</taxon>
        <taxon>Tetractinellida</taxon>
        <taxon>Astrophorina</taxon>
        <taxon>Geodiidae</taxon>
        <taxon>Geodia</taxon>
    </lineage>
</organism>
<dbReference type="AlphaFoldDB" id="A0AA35TQ88"/>
<dbReference type="PROSITE" id="PS51192">
    <property type="entry name" value="HELICASE_ATP_BIND_1"/>
    <property type="match status" value="1"/>
</dbReference>
<dbReference type="Pfam" id="PF00270">
    <property type="entry name" value="DEAD"/>
    <property type="match status" value="1"/>
</dbReference>
<protein>
    <submittedName>
        <fullName evidence="6">Probable ATP-dependent RNA helicase DDX49</fullName>
    </submittedName>
</protein>
<evidence type="ECO:0000313" key="7">
    <source>
        <dbReference type="Proteomes" id="UP001174909"/>
    </source>
</evidence>
<reference evidence="6" key="1">
    <citation type="submission" date="2023-03" db="EMBL/GenBank/DDBJ databases">
        <authorList>
            <person name="Steffen K."/>
            <person name="Cardenas P."/>
        </authorList>
    </citation>
    <scope>NUCLEOTIDE SEQUENCE</scope>
</reference>
<dbReference type="GO" id="GO:0016787">
    <property type="term" value="F:hydrolase activity"/>
    <property type="evidence" value="ECO:0007669"/>
    <property type="project" value="UniProtKB-KW"/>
</dbReference>
<dbReference type="InterPro" id="IPR050079">
    <property type="entry name" value="DEAD_box_RNA_helicase"/>
</dbReference>
<keyword evidence="4" id="KW-0067">ATP-binding</keyword>
<keyword evidence="3 6" id="KW-0347">Helicase</keyword>
<name>A0AA35TQ88_GEOBA</name>
<dbReference type="GO" id="GO:0005524">
    <property type="term" value="F:ATP binding"/>
    <property type="evidence" value="ECO:0007669"/>
    <property type="project" value="UniProtKB-KW"/>
</dbReference>
<evidence type="ECO:0000256" key="2">
    <source>
        <dbReference type="ARBA" id="ARBA00022801"/>
    </source>
</evidence>
<keyword evidence="2" id="KW-0378">Hydrolase</keyword>
<accession>A0AA35TQ88</accession>
<dbReference type="InterPro" id="IPR011545">
    <property type="entry name" value="DEAD/DEAH_box_helicase_dom"/>
</dbReference>
<evidence type="ECO:0000256" key="4">
    <source>
        <dbReference type="ARBA" id="ARBA00022840"/>
    </source>
</evidence>
<dbReference type="GO" id="GO:0005829">
    <property type="term" value="C:cytosol"/>
    <property type="evidence" value="ECO:0007669"/>
    <property type="project" value="TreeGrafter"/>
</dbReference>
<dbReference type="GO" id="GO:0003724">
    <property type="term" value="F:RNA helicase activity"/>
    <property type="evidence" value="ECO:0007669"/>
    <property type="project" value="TreeGrafter"/>
</dbReference>
<keyword evidence="7" id="KW-1185">Reference proteome</keyword>
<gene>
    <name evidence="6" type="ORF">GBAR_LOCUS28362</name>
</gene>
<evidence type="ECO:0000256" key="3">
    <source>
        <dbReference type="ARBA" id="ARBA00022806"/>
    </source>
</evidence>
<dbReference type="InterPro" id="IPR014001">
    <property type="entry name" value="Helicase_ATP-bd"/>
</dbReference>
<proteinExistence type="predicted"/>
<dbReference type="PANTHER" id="PTHR47959:SF24">
    <property type="entry name" value="ATP-DEPENDENT RNA HELICASE"/>
    <property type="match status" value="1"/>
</dbReference>
<feature type="non-terminal residue" evidence="6">
    <location>
        <position position="1"/>
    </location>
</feature>
<dbReference type="PANTHER" id="PTHR47959">
    <property type="entry name" value="ATP-DEPENDENT RNA HELICASE RHLE-RELATED"/>
    <property type="match status" value="1"/>
</dbReference>
<feature type="domain" description="Helicase ATP-binding" evidence="5">
    <location>
        <begin position="1"/>
        <end position="69"/>
    </location>
</feature>
<dbReference type="SUPFAM" id="SSF52540">
    <property type="entry name" value="P-loop containing nucleoside triphosphate hydrolases"/>
    <property type="match status" value="1"/>
</dbReference>
<evidence type="ECO:0000259" key="5">
    <source>
        <dbReference type="PROSITE" id="PS51192"/>
    </source>
</evidence>